<evidence type="ECO:0000256" key="3">
    <source>
        <dbReference type="ARBA" id="ARBA00008961"/>
    </source>
</evidence>
<comment type="similarity">
    <text evidence="3 9">Belongs to the KISH family.</text>
</comment>
<feature type="transmembrane region" description="Helical" evidence="9">
    <location>
        <begin position="53"/>
        <end position="71"/>
    </location>
</feature>
<dbReference type="KEGG" id="dpo:6903323"/>
<name>A0A6I8UWS3_DROPS</name>
<dbReference type="InterPro" id="IPR051523">
    <property type="entry name" value="KISH_domain"/>
</dbReference>
<keyword evidence="4 9" id="KW-0812">Transmembrane</keyword>
<feature type="chain" id="PRO_5026372738" description="Protein kish" evidence="9">
    <location>
        <begin position="27"/>
        <end position="72"/>
    </location>
</feature>
<keyword evidence="7 9" id="KW-0333">Golgi apparatus</keyword>
<comment type="subcellular location">
    <subcellularLocation>
        <location evidence="2 9">Golgi apparatus membrane</location>
        <topology evidence="2 9">Single-pass type I membrane protein</topology>
    </subcellularLocation>
</comment>
<accession>A0A6I8UWS3</accession>
<evidence type="ECO:0000313" key="11">
    <source>
        <dbReference type="RefSeq" id="XP_002132204.3"/>
    </source>
</evidence>
<dbReference type="InParanoid" id="A0A6I8UWS3"/>
<dbReference type="ExpressionAtlas" id="A0A6I8UWS3">
    <property type="expression patterns" value="baseline"/>
</dbReference>
<dbReference type="Proteomes" id="UP000001819">
    <property type="component" value="Chromosome 4"/>
</dbReference>
<dbReference type="GO" id="GO:0000139">
    <property type="term" value="C:Golgi membrane"/>
    <property type="evidence" value="ECO:0007669"/>
    <property type="project" value="UniProtKB-SubCell"/>
</dbReference>
<feature type="signal peptide" evidence="9">
    <location>
        <begin position="1"/>
        <end position="26"/>
    </location>
</feature>
<evidence type="ECO:0000256" key="9">
    <source>
        <dbReference type="RuleBase" id="RU910717"/>
    </source>
</evidence>
<dbReference type="InterPro" id="IPR009653">
    <property type="entry name" value="Ksh1"/>
</dbReference>
<keyword evidence="8 9" id="KW-0472">Membrane</keyword>
<keyword evidence="10" id="KW-1185">Reference proteome</keyword>
<evidence type="ECO:0000256" key="7">
    <source>
        <dbReference type="ARBA" id="ARBA00023034"/>
    </source>
</evidence>
<protein>
    <recommendedName>
        <fullName evidence="9">Protein kish</fullName>
    </recommendedName>
</protein>
<evidence type="ECO:0000256" key="1">
    <source>
        <dbReference type="ARBA" id="ARBA00002154"/>
    </source>
</evidence>
<dbReference type="Pfam" id="PF06842">
    <property type="entry name" value="DUF1242"/>
    <property type="match status" value="1"/>
</dbReference>
<evidence type="ECO:0000256" key="2">
    <source>
        <dbReference type="ARBA" id="ARBA00004614"/>
    </source>
</evidence>
<sequence>MSAIFHFSGMLSVLLLLICTCAFVRSVVPQLLDTHRTGWKGVFWKMARIGERLSPYVAAACIVQAFVVLMGI</sequence>
<keyword evidence="6 9" id="KW-1133">Transmembrane helix</keyword>
<dbReference type="AlphaFoldDB" id="A0A6I8UWS3"/>
<reference evidence="11" key="1">
    <citation type="submission" date="2025-08" db="UniProtKB">
        <authorList>
            <consortium name="RefSeq"/>
        </authorList>
    </citation>
    <scope>IDENTIFICATION</scope>
    <source>
        <strain evidence="11">MV-25-SWS-2005</strain>
        <tissue evidence="11">Whole body</tissue>
    </source>
</reference>
<evidence type="ECO:0000256" key="8">
    <source>
        <dbReference type="ARBA" id="ARBA00023136"/>
    </source>
</evidence>
<evidence type="ECO:0000256" key="5">
    <source>
        <dbReference type="ARBA" id="ARBA00022729"/>
    </source>
</evidence>
<comment type="function">
    <text evidence="1 9">Involved in the early part of the secretory pathway.</text>
</comment>
<evidence type="ECO:0000313" key="10">
    <source>
        <dbReference type="Proteomes" id="UP000001819"/>
    </source>
</evidence>
<proteinExistence type="inferred from homology"/>
<gene>
    <name evidence="11" type="primary">LOC6903323</name>
</gene>
<evidence type="ECO:0000256" key="4">
    <source>
        <dbReference type="ARBA" id="ARBA00022692"/>
    </source>
</evidence>
<dbReference type="PANTHER" id="PTHR13229">
    <property type="entry name" value="PROTEIN KISH-A"/>
    <property type="match status" value="1"/>
</dbReference>
<organism evidence="10 11">
    <name type="scientific">Drosophila pseudoobscura pseudoobscura</name>
    <name type="common">Fruit fly</name>
    <dbReference type="NCBI Taxonomy" id="46245"/>
    <lineage>
        <taxon>Eukaryota</taxon>
        <taxon>Metazoa</taxon>
        <taxon>Ecdysozoa</taxon>
        <taxon>Arthropoda</taxon>
        <taxon>Hexapoda</taxon>
        <taxon>Insecta</taxon>
        <taxon>Pterygota</taxon>
        <taxon>Neoptera</taxon>
        <taxon>Endopterygota</taxon>
        <taxon>Diptera</taxon>
        <taxon>Brachycera</taxon>
        <taxon>Muscomorpha</taxon>
        <taxon>Ephydroidea</taxon>
        <taxon>Drosophilidae</taxon>
        <taxon>Drosophila</taxon>
        <taxon>Sophophora</taxon>
    </lineage>
</organism>
<dbReference type="RefSeq" id="XP_002132204.3">
    <property type="nucleotide sequence ID" value="XM_002132168.3"/>
</dbReference>
<keyword evidence="5 9" id="KW-0732">Signal</keyword>
<evidence type="ECO:0000256" key="6">
    <source>
        <dbReference type="ARBA" id="ARBA00022989"/>
    </source>
</evidence>